<evidence type="ECO:0000313" key="2">
    <source>
        <dbReference type="Proteomes" id="UP000183567"/>
    </source>
</evidence>
<sequence>MVGINTVNILH</sequence>
<gene>
    <name evidence="1" type="ORF">AZE42_13938</name>
</gene>
<accession>A0A1J8Q5D5</accession>
<name>A0A1J8Q5D5_9AGAM</name>
<proteinExistence type="predicted"/>
<organism evidence="1 2">
    <name type="scientific">Rhizopogon vesiculosus</name>
    <dbReference type="NCBI Taxonomy" id="180088"/>
    <lineage>
        <taxon>Eukaryota</taxon>
        <taxon>Fungi</taxon>
        <taxon>Dikarya</taxon>
        <taxon>Basidiomycota</taxon>
        <taxon>Agaricomycotina</taxon>
        <taxon>Agaricomycetes</taxon>
        <taxon>Agaricomycetidae</taxon>
        <taxon>Boletales</taxon>
        <taxon>Suillineae</taxon>
        <taxon>Rhizopogonaceae</taxon>
        <taxon>Rhizopogon</taxon>
    </lineage>
</organism>
<feature type="non-terminal residue" evidence="1">
    <location>
        <position position="11"/>
    </location>
</feature>
<dbReference type="Proteomes" id="UP000183567">
    <property type="component" value="Unassembled WGS sequence"/>
</dbReference>
<keyword evidence="2" id="KW-1185">Reference proteome</keyword>
<reference evidence="1 2" key="1">
    <citation type="submission" date="2016-03" db="EMBL/GenBank/DDBJ databases">
        <title>Comparative genomics of the ectomycorrhizal sister species Rhizopogon vinicolor and Rhizopogon vesiculosus (Basidiomycota: Boletales) reveals a divergence of the mating type B locus.</title>
        <authorList>
            <person name="Mujic A.B."/>
            <person name="Kuo A."/>
            <person name="Tritt A."/>
            <person name="Lipzen A."/>
            <person name="Chen C."/>
            <person name="Johnson J."/>
            <person name="Sharma A."/>
            <person name="Barry K."/>
            <person name="Grigoriev I.V."/>
            <person name="Spatafora J.W."/>
        </authorList>
    </citation>
    <scope>NUCLEOTIDE SEQUENCE [LARGE SCALE GENOMIC DNA]</scope>
    <source>
        <strain evidence="1 2">AM-OR11-056</strain>
    </source>
</reference>
<protein>
    <submittedName>
        <fullName evidence="1">Uncharacterized protein</fullName>
    </submittedName>
</protein>
<comment type="caution">
    <text evidence="1">The sequence shown here is derived from an EMBL/GenBank/DDBJ whole genome shotgun (WGS) entry which is preliminary data.</text>
</comment>
<dbReference type="EMBL" id="LVVM01002815">
    <property type="protein sequence ID" value="OJA15879.1"/>
    <property type="molecule type" value="Genomic_DNA"/>
</dbReference>
<evidence type="ECO:0000313" key="1">
    <source>
        <dbReference type="EMBL" id="OJA15879.1"/>
    </source>
</evidence>